<evidence type="ECO:0000259" key="5">
    <source>
        <dbReference type="Pfam" id="PF14870"/>
    </source>
</evidence>
<keyword evidence="1" id="KW-0602">Photosynthesis</keyword>
<feature type="signal peptide" evidence="4">
    <location>
        <begin position="1"/>
        <end position="26"/>
    </location>
</feature>
<reference evidence="6 7" key="1">
    <citation type="journal article" date="2013" name="Genome Announc.">
        <title>Genome Sequence of the Polycyclic Aromatic Hydrocarbon-Degrading Bacterium Strain Marinobacter nanhaiticus D15-8WT.</title>
        <authorList>
            <person name="Cui Z."/>
            <person name="Gao W."/>
            <person name="Li Q."/>
            <person name="Xu G."/>
            <person name="Zheng L."/>
        </authorList>
    </citation>
    <scope>NUCLEOTIDE SEQUENCE [LARGE SCALE GENOMIC DNA]</scope>
    <source>
        <strain evidence="6 7">D15-8W</strain>
    </source>
</reference>
<keyword evidence="2" id="KW-0604">Photosystem II</keyword>
<evidence type="ECO:0000313" key="6">
    <source>
        <dbReference type="EMBL" id="ENO17252.1"/>
    </source>
</evidence>
<dbReference type="Proteomes" id="UP000013165">
    <property type="component" value="Unassembled WGS sequence"/>
</dbReference>
<dbReference type="STRING" id="626887.J057_00325"/>
<dbReference type="RefSeq" id="WP_004578717.1">
    <property type="nucleotide sequence ID" value="NZ_AP028878.1"/>
</dbReference>
<keyword evidence="4" id="KW-0732">Signal</keyword>
<dbReference type="GO" id="GO:0009523">
    <property type="term" value="C:photosystem II"/>
    <property type="evidence" value="ECO:0007669"/>
    <property type="project" value="UniProtKB-KW"/>
</dbReference>
<comment type="caution">
    <text evidence="6">The sequence shown here is derived from an EMBL/GenBank/DDBJ whole genome shotgun (WGS) entry which is preliminary data.</text>
</comment>
<dbReference type="AlphaFoldDB" id="N6X1H2"/>
<dbReference type="PANTHER" id="PTHR47199">
    <property type="entry name" value="PHOTOSYSTEM II STABILITY/ASSEMBLY FACTOR HCF136, CHLOROPLASTIC"/>
    <property type="match status" value="1"/>
</dbReference>
<name>N6X1H2_9GAMM</name>
<dbReference type="Gene3D" id="2.130.10.10">
    <property type="entry name" value="YVTN repeat-like/Quinoprotein amine dehydrogenase"/>
    <property type="match status" value="2"/>
</dbReference>
<feature type="domain" description="Photosynthesis system II assembly factor Ycf48/Hcf136-like" evidence="5">
    <location>
        <begin position="59"/>
        <end position="158"/>
    </location>
</feature>
<feature type="chain" id="PRO_5004127912" evidence="4">
    <location>
        <begin position="27"/>
        <end position="380"/>
    </location>
</feature>
<keyword evidence="7" id="KW-1185">Reference proteome</keyword>
<sequence length="380" mass="40506">MATPLTRKTLAALLGLSLAAASPWAAAVSDVLDTPARQTSLADENLLTASDRAGDRLVAVGERGHIIYSDDQGTTWTQGNVPVSTTLTSVHFPTPQEGWAVGHGATILHSSDGGETWEKQFDGRQAADLVIATMEEQIAEMETRIEEAPEAEKADLEWTLDGMIFALEDAEADKETGPWKPLLDVWFANENTGFAVGSYGFIFRTDDGGETWTDLSAEVPNPDRYHLNGIAEVTGGALAVVGEAGTILVSTDRGETWEQVDSPYTGSFFGVMGTGDVNEILAFGLRGHVFLSTDLGRNWTTVPNDSSNTLNGGAVADDGRLTLVGNGGTVLVSTNNAESFRTYYRSDREGVMSVIPVSDEKLVLFGEGGVEQTDINGKSP</sequence>
<dbReference type="CDD" id="cd15482">
    <property type="entry name" value="Sialidase_non-viral"/>
    <property type="match status" value="1"/>
</dbReference>
<dbReference type="InterPro" id="IPR015943">
    <property type="entry name" value="WD40/YVTN_repeat-like_dom_sf"/>
</dbReference>
<evidence type="ECO:0000256" key="3">
    <source>
        <dbReference type="SAM" id="Coils"/>
    </source>
</evidence>
<protein>
    <submittedName>
        <fullName evidence="6">Photosystem I reaction center subunit IV</fullName>
    </submittedName>
</protein>
<feature type="coiled-coil region" evidence="3">
    <location>
        <begin position="124"/>
        <end position="151"/>
    </location>
</feature>
<evidence type="ECO:0000256" key="2">
    <source>
        <dbReference type="ARBA" id="ARBA00023276"/>
    </source>
</evidence>
<dbReference type="PANTHER" id="PTHR47199:SF2">
    <property type="entry name" value="PHOTOSYSTEM II STABILITY_ASSEMBLY FACTOR HCF136, CHLOROPLASTIC"/>
    <property type="match status" value="1"/>
</dbReference>
<dbReference type="EMBL" id="APLQ01000003">
    <property type="protein sequence ID" value="ENO17252.1"/>
    <property type="molecule type" value="Genomic_DNA"/>
</dbReference>
<dbReference type="InterPro" id="IPR028203">
    <property type="entry name" value="PSII_CF48-like_dom"/>
</dbReference>
<dbReference type="HOGENOM" id="CLU_063224_1_0_6"/>
<dbReference type="Pfam" id="PF14870">
    <property type="entry name" value="PSII_BNR"/>
    <property type="match status" value="2"/>
</dbReference>
<dbReference type="GO" id="GO:0015979">
    <property type="term" value="P:photosynthesis"/>
    <property type="evidence" value="ECO:0007669"/>
    <property type="project" value="UniProtKB-KW"/>
</dbReference>
<evidence type="ECO:0000313" key="7">
    <source>
        <dbReference type="Proteomes" id="UP000013165"/>
    </source>
</evidence>
<keyword evidence="3" id="KW-0175">Coiled coil</keyword>
<evidence type="ECO:0000256" key="1">
    <source>
        <dbReference type="ARBA" id="ARBA00022531"/>
    </source>
</evidence>
<proteinExistence type="predicted"/>
<gene>
    <name evidence="6" type="ORF">J057_00325</name>
</gene>
<evidence type="ECO:0000256" key="4">
    <source>
        <dbReference type="SAM" id="SignalP"/>
    </source>
</evidence>
<feature type="domain" description="Photosynthesis system II assembly factor Ycf48/Hcf136-like" evidence="5">
    <location>
        <begin position="182"/>
        <end position="353"/>
    </location>
</feature>
<dbReference type="OrthoDB" id="9813892at2"/>
<organism evidence="6 7">
    <name type="scientific">Marinobacter nanhaiticus D15-8W</name>
    <dbReference type="NCBI Taxonomy" id="626887"/>
    <lineage>
        <taxon>Bacteria</taxon>
        <taxon>Pseudomonadati</taxon>
        <taxon>Pseudomonadota</taxon>
        <taxon>Gammaproteobacteria</taxon>
        <taxon>Pseudomonadales</taxon>
        <taxon>Marinobacteraceae</taxon>
        <taxon>Marinobacter</taxon>
    </lineage>
</organism>
<accession>N6X1H2</accession>
<dbReference type="SUPFAM" id="SSF110296">
    <property type="entry name" value="Oligoxyloglucan reducing end-specific cellobiohydrolase"/>
    <property type="match status" value="1"/>
</dbReference>
<dbReference type="eggNOG" id="COG4447">
    <property type="taxonomic scope" value="Bacteria"/>
</dbReference>
<dbReference type="PATRIC" id="fig|626887.3.peg.60"/>